<dbReference type="Gene3D" id="3.40.190.10">
    <property type="entry name" value="Periplasmic binding protein-like II"/>
    <property type="match status" value="2"/>
</dbReference>
<dbReference type="SUPFAM" id="SSF53850">
    <property type="entry name" value="Periplasmic binding protein-like II"/>
    <property type="match status" value="1"/>
</dbReference>
<protein>
    <submittedName>
        <fullName evidence="8">ABC transporter substrate-binding protein</fullName>
    </submittedName>
</protein>
<dbReference type="CDD" id="cd13703">
    <property type="entry name" value="PBP2_HisJ_LAO"/>
    <property type="match status" value="1"/>
</dbReference>
<accession>A0A4R5L4A2</accession>
<organism evidence="8 9">
    <name type="scientific">Paraburkholderia guartelaensis</name>
    <dbReference type="NCBI Taxonomy" id="2546446"/>
    <lineage>
        <taxon>Bacteria</taxon>
        <taxon>Pseudomonadati</taxon>
        <taxon>Pseudomonadota</taxon>
        <taxon>Betaproteobacteria</taxon>
        <taxon>Burkholderiales</taxon>
        <taxon>Burkholderiaceae</taxon>
        <taxon>Paraburkholderia</taxon>
    </lineage>
</organism>
<dbReference type="GO" id="GO:0030313">
    <property type="term" value="C:cell envelope"/>
    <property type="evidence" value="ECO:0007669"/>
    <property type="project" value="UniProtKB-SubCell"/>
</dbReference>
<feature type="signal peptide" evidence="6">
    <location>
        <begin position="1"/>
        <end position="21"/>
    </location>
</feature>
<evidence type="ECO:0000256" key="3">
    <source>
        <dbReference type="ARBA" id="ARBA00022729"/>
    </source>
</evidence>
<dbReference type="PANTHER" id="PTHR35936:SF13">
    <property type="entry name" value="HISTIDINE-BINDING PERIPLASMIC PROTEIN"/>
    <property type="match status" value="1"/>
</dbReference>
<dbReference type="RefSeq" id="WP_133188156.1">
    <property type="nucleotide sequence ID" value="NZ_SMOD01000039.1"/>
</dbReference>
<feature type="domain" description="Solute-binding protein family 3/N-terminal" evidence="7">
    <location>
        <begin position="26"/>
        <end position="256"/>
    </location>
</feature>
<evidence type="ECO:0000313" key="8">
    <source>
        <dbReference type="EMBL" id="TDG03523.1"/>
    </source>
</evidence>
<evidence type="ECO:0000259" key="7">
    <source>
        <dbReference type="SMART" id="SM00062"/>
    </source>
</evidence>
<comment type="subcellular location">
    <subcellularLocation>
        <location evidence="1">Cell envelope</location>
    </subcellularLocation>
</comment>
<dbReference type="PANTHER" id="PTHR35936">
    <property type="entry name" value="MEMBRANE-BOUND LYTIC MUREIN TRANSGLYCOSYLASE F"/>
    <property type="match status" value="1"/>
</dbReference>
<dbReference type="PROSITE" id="PS01039">
    <property type="entry name" value="SBP_BACTERIAL_3"/>
    <property type="match status" value="1"/>
</dbReference>
<evidence type="ECO:0000256" key="6">
    <source>
        <dbReference type="SAM" id="SignalP"/>
    </source>
</evidence>
<feature type="region of interest" description="Disordered" evidence="5">
    <location>
        <begin position="120"/>
        <end position="139"/>
    </location>
</feature>
<evidence type="ECO:0000256" key="4">
    <source>
        <dbReference type="RuleBase" id="RU003744"/>
    </source>
</evidence>
<dbReference type="Pfam" id="PF00497">
    <property type="entry name" value="SBP_bac_3"/>
    <property type="match status" value="1"/>
</dbReference>
<dbReference type="AlphaFoldDB" id="A0A4R5L4A2"/>
<gene>
    <name evidence="8" type="ORF">E1N52_34060</name>
</gene>
<dbReference type="InterPro" id="IPR018313">
    <property type="entry name" value="SBP_3_CS"/>
</dbReference>
<dbReference type="OrthoDB" id="368476at2"/>
<evidence type="ECO:0000256" key="2">
    <source>
        <dbReference type="ARBA" id="ARBA00010333"/>
    </source>
</evidence>
<evidence type="ECO:0000256" key="1">
    <source>
        <dbReference type="ARBA" id="ARBA00004196"/>
    </source>
</evidence>
<dbReference type="Proteomes" id="UP000295606">
    <property type="component" value="Unassembled WGS sequence"/>
</dbReference>
<comment type="similarity">
    <text evidence="2 4">Belongs to the bacterial solute-binding protein 3 family.</text>
</comment>
<evidence type="ECO:0000313" key="9">
    <source>
        <dbReference type="Proteomes" id="UP000295606"/>
    </source>
</evidence>
<evidence type="ECO:0000256" key="5">
    <source>
        <dbReference type="SAM" id="MobiDB-lite"/>
    </source>
</evidence>
<feature type="chain" id="PRO_5020935567" evidence="6">
    <location>
        <begin position="22"/>
        <end position="261"/>
    </location>
</feature>
<comment type="caution">
    <text evidence="8">The sequence shown here is derived from an EMBL/GenBank/DDBJ whole genome shotgun (WGS) entry which is preliminary data.</text>
</comment>
<dbReference type="SMART" id="SM00062">
    <property type="entry name" value="PBPb"/>
    <property type="match status" value="1"/>
</dbReference>
<dbReference type="InterPro" id="IPR001638">
    <property type="entry name" value="Solute-binding_3/MltF_N"/>
</dbReference>
<keyword evidence="3 6" id="KW-0732">Signal</keyword>
<name>A0A4R5L4A2_9BURK</name>
<reference evidence="8 9" key="1">
    <citation type="submission" date="2019-03" db="EMBL/GenBank/DDBJ databases">
        <title>Paraburkholderia sp. isolated from native Mimosa gymnas in Guartela State Park, Brazil.</title>
        <authorList>
            <person name="Paulitsch F."/>
            <person name="Hungria M."/>
            <person name="Delamuta J.R.M."/>
            <person name="Ribeiro R.A."/>
            <person name="Dall'Agnol R."/>
            <person name="Silva J.S.B."/>
        </authorList>
    </citation>
    <scope>NUCLEOTIDE SEQUENCE [LARGE SCALE GENOMIC DNA]</scope>
    <source>
        <strain evidence="8 9">CNPSo 3008</strain>
    </source>
</reference>
<dbReference type="EMBL" id="SMOD01000039">
    <property type="protein sequence ID" value="TDG03523.1"/>
    <property type="molecule type" value="Genomic_DNA"/>
</dbReference>
<proteinExistence type="inferred from homology"/>
<sequence>MKRSATMLALVASVLMTTAHAQGTGVIRMGVEGAFPPFNEMGTDGKPRGFDVDIGNALCAQLKAKCEWVVQNWDGMIPALMSNKFDAIMSSMTDTAERREKISFTEKYYSVASRMVARSGSSFDPTRPETLKGKKVGMQRSSPHESFAKAVLAPAGAKVVTYPSDEDALTDLASGRLDAVMADSTMLATGFLNQPQGTGFAFTGKPVTNSQYFGAGIAIGVRKDDSQLRDRLNGAINAIRASGEYDRIAKRYFNFDIYSGT</sequence>